<reference evidence="1 2" key="1">
    <citation type="submission" date="2019-09" db="EMBL/GenBank/DDBJ databases">
        <title>Bird 10,000 Genomes (B10K) Project - Family phase.</title>
        <authorList>
            <person name="Zhang G."/>
        </authorList>
    </citation>
    <scope>NUCLEOTIDE SEQUENCE [LARGE SCALE GENOMIC DNA]</scope>
    <source>
        <strain evidence="1">OUT-0018</strain>
        <tissue evidence="1">Muscle</tissue>
    </source>
</reference>
<evidence type="ECO:0000313" key="2">
    <source>
        <dbReference type="Proteomes" id="UP000578259"/>
    </source>
</evidence>
<feature type="non-terminal residue" evidence="1">
    <location>
        <position position="1"/>
    </location>
</feature>
<name>A0A7K7DND9_PHEME</name>
<keyword evidence="2" id="KW-1185">Reference proteome</keyword>
<sequence length="97" mass="10358">QPAGKAQQGLKEQDRLGSLLGRGFGSVFTATRLSDGAPPWHGISPTEGIELLPQPNGTRAPLEIVLLGRVSTGFPGMVQLLEWLELPNDILMALECP</sequence>
<dbReference type="Proteomes" id="UP000578259">
    <property type="component" value="Unassembled WGS sequence"/>
</dbReference>
<evidence type="ECO:0000313" key="1">
    <source>
        <dbReference type="EMBL" id="NWY34314.1"/>
    </source>
</evidence>
<keyword evidence="1" id="KW-0418">Kinase</keyword>
<dbReference type="Gene3D" id="3.30.200.20">
    <property type="entry name" value="Phosphorylase Kinase, domain 1"/>
    <property type="match status" value="1"/>
</dbReference>
<keyword evidence="1" id="KW-0808">Transferase</keyword>
<feature type="non-terminal residue" evidence="1">
    <location>
        <position position="97"/>
    </location>
</feature>
<gene>
    <name evidence="1" type="primary">Pim1_12</name>
    <name evidence="1" type="ORF">PHEMEL_R07669</name>
</gene>
<organism evidence="1 2">
    <name type="scientific">Pheucticus melanocephalus</name>
    <name type="common">Black-headed grosbeak</name>
    <name type="synonym">Guiraca melanocephala</name>
    <dbReference type="NCBI Taxonomy" id="371919"/>
    <lineage>
        <taxon>Eukaryota</taxon>
        <taxon>Metazoa</taxon>
        <taxon>Chordata</taxon>
        <taxon>Craniata</taxon>
        <taxon>Vertebrata</taxon>
        <taxon>Euteleostomi</taxon>
        <taxon>Archelosauria</taxon>
        <taxon>Archosauria</taxon>
        <taxon>Dinosauria</taxon>
        <taxon>Saurischia</taxon>
        <taxon>Theropoda</taxon>
        <taxon>Coelurosauria</taxon>
        <taxon>Aves</taxon>
        <taxon>Neognathae</taxon>
        <taxon>Neoaves</taxon>
        <taxon>Telluraves</taxon>
        <taxon>Australaves</taxon>
        <taxon>Passeriformes</taxon>
        <taxon>Cardinalidae</taxon>
        <taxon>Pheucticus</taxon>
    </lineage>
</organism>
<dbReference type="GO" id="GO:0016301">
    <property type="term" value="F:kinase activity"/>
    <property type="evidence" value="ECO:0007669"/>
    <property type="project" value="UniProtKB-KW"/>
</dbReference>
<dbReference type="EMBL" id="VZSJ01014887">
    <property type="protein sequence ID" value="NWY34314.1"/>
    <property type="molecule type" value="Genomic_DNA"/>
</dbReference>
<dbReference type="AlphaFoldDB" id="A0A7K7DND9"/>
<accession>A0A7K7DND9</accession>
<proteinExistence type="predicted"/>
<protein>
    <submittedName>
        <fullName evidence="1">PIM1 kinase</fullName>
    </submittedName>
</protein>
<comment type="caution">
    <text evidence="1">The sequence shown here is derived from an EMBL/GenBank/DDBJ whole genome shotgun (WGS) entry which is preliminary data.</text>
</comment>